<evidence type="ECO:0000256" key="1">
    <source>
        <dbReference type="ARBA" id="ARBA00001971"/>
    </source>
</evidence>
<comment type="cofactor">
    <cofactor evidence="1 8">
        <name>heme</name>
        <dbReference type="ChEBI" id="CHEBI:30413"/>
    </cofactor>
</comment>
<dbReference type="PROSITE" id="PS00086">
    <property type="entry name" value="CYTOCHROME_P450"/>
    <property type="match status" value="1"/>
</dbReference>
<evidence type="ECO:0000256" key="8">
    <source>
        <dbReference type="PIRSR" id="PIRSR602403-1"/>
    </source>
</evidence>
<evidence type="ECO:0000313" key="11">
    <source>
        <dbReference type="Proteomes" id="UP001265746"/>
    </source>
</evidence>
<dbReference type="SUPFAM" id="SSF48264">
    <property type="entry name" value="Cytochrome P450"/>
    <property type="match status" value="1"/>
</dbReference>
<dbReference type="PANTHER" id="PTHR46206">
    <property type="entry name" value="CYTOCHROME P450"/>
    <property type="match status" value="1"/>
</dbReference>
<dbReference type="GO" id="GO:0020037">
    <property type="term" value="F:heme binding"/>
    <property type="evidence" value="ECO:0007669"/>
    <property type="project" value="InterPro"/>
</dbReference>
<keyword evidence="3 8" id="KW-0349">Heme</keyword>
<dbReference type="Gene3D" id="1.10.630.10">
    <property type="entry name" value="Cytochrome P450"/>
    <property type="match status" value="1"/>
</dbReference>
<keyword evidence="7 9" id="KW-0503">Monooxygenase</keyword>
<dbReference type="Proteomes" id="UP001265746">
    <property type="component" value="Unassembled WGS sequence"/>
</dbReference>
<dbReference type="PRINTS" id="PR00465">
    <property type="entry name" value="EP450IV"/>
</dbReference>
<gene>
    <name evidence="10" type="ORF">N8I77_003398</name>
</gene>
<sequence length="544" mass="61033">MTLTSRLHIPWHNTNFSAPSATPILPVSLGGPITTLTTTLILILLAAIVSASSKPPRANGRPIPLLNPKRWYELTTARARREYDADSWNMTLQGMEKYHGEPFRLLTGELDGSEAVLLPPRYAEELKNDERLSFTSLKKRGLHGELPGFETIGTLDQRNRIIQMVAQQDLTRALPRLTAALSAECAAALEDAVGGGKEWHDVVVRSGISLPLVARLSTLAFMGPEACYDQEWIDISISFTVNIMLATIALQAYPRWLRPMANYLVPECRLLRAQERRARDIIDEKLAARRRFREEEASQGRGGDARPSDALDWFQSQHQRLGGEYNPALTQLMLSFAAIHTTADLLTQVMLDLAVHQDLIEPLRREIVEALGGGPIDKTATQKMTLLDSVMKETQRMKPMQIAFMEREVLQDVTLSNNVELKRGTATMIMPRLRDPTLYEKPDEYDGYRFARLRQQAGKEKAGQLVTVTPDFIAFGFGTHACPGRFFAAHEAKLMMCHLLLKYDWKVAEGTEQPKWRARGNGLECDGLAKIAIRRRDAGEEVPL</sequence>
<accession>A0AAD9SKA2</accession>
<feature type="binding site" description="axial binding residue" evidence="8">
    <location>
        <position position="482"/>
    </location>
    <ligand>
        <name>heme</name>
        <dbReference type="ChEBI" id="CHEBI:30413"/>
    </ligand>
    <ligandPart>
        <name>Fe</name>
        <dbReference type="ChEBI" id="CHEBI:18248"/>
    </ligandPart>
</feature>
<dbReference type="GO" id="GO:0016705">
    <property type="term" value="F:oxidoreductase activity, acting on paired donors, with incorporation or reduction of molecular oxygen"/>
    <property type="evidence" value="ECO:0007669"/>
    <property type="project" value="InterPro"/>
</dbReference>
<dbReference type="InterPro" id="IPR002403">
    <property type="entry name" value="Cyt_P450_E_grp-IV"/>
</dbReference>
<protein>
    <submittedName>
        <fullName evidence="10">Uncharacterized protein</fullName>
    </submittedName>
</protein>
<dbReference type="InterPro" id="IPR001128">
    <property type="entry name" value="Cyt_P450"/>
</dbReference>
<name>A0AAD9SKA2_PHOAM</name>
<keyword evidence="4 8" id="KW-0479">Metal-binding</keyword>
<keyword evidence="5 9" id="KW-0560">Oxidoreductase</keyword>
<dbReference type="AlphaFoldDB" id="A0AAD9SKA2"/>
<evidence type="ECO:0000256" key="5">
    <source>
        <dbReference type="ARBA" id="ARBA00023002"/>
    </source>
</evidence>
<evidence type="ECO:0000256" key="3">
    <source>
        <dbReference type="ARBA" id="ARBA00022617"/>
    </source>
</evidence>
<evidence type="ECO:0000313" key="10">
    <source>
        <dbReference type="EMBL" id="KAK2609929.1"/>
    </source>
</evidence>
<dbReference type="Pfam" id="PF00067">
    <property type="entry name" value="p450"/>
    <property type="match status" value="1"/>
</dbReference>
<dbReference type="InterPro" id="IPR017972">
    <property type="entry name" value="Cyt_P450_CS"/>
</dbReference>
<dbReference type="GO" id="GO:0005506">
    <property type="term" value="F:iron ion binding"/>
    <property type="evidence" value="ECO:0007669"/>
    <property type="project" value="InterPro"/>
</dbReference>
<evidence type="ECO:0000256" key="4">
    <source>
        <dbReference type="ARBA" id="ARBA00022723"/>
    </source>
</evidence>
<organism evidence="10 11">
    <name type="scientific">Phomopsis amygdali</name>
    <name type="common">Fusicoccum amygdali</name>
    <dbReference type="NCBI Taxonomy" id="1214568"/>
    <lineage>
        <taxon>Eukaryota</taxon>
        <taxon>Fungi</taxon>
        <taxon>Dikarya</taxon>
        <taxon>Ascomycota</taxon>
        <taxon>Pezizomycotina</taxon>
        <taxon>Sordariomycetes</taxon>
        <taxon>Sordariomycetidae</taxon>
        <taxon>Diaporthales</taxon>
        <taxon>Diaporthaceae</taxon>
        <taxon>Diaporthe</taxon>
    </lineage>
</organism>
<dbReference type="GO" id="GO:0004497">
    <property type="term" value="F:monooxygenase activity"/>
    <property type="evidence" value="ECO:0007669"/>
    <property type="project" value="UniProtKB-KW"/>
</dbReference>
<evidence type="ECO:0000256" key="9">
    <source>
        <dbReference type="RuleBase" id="RU000461"/>
    </source>
</evidence>
<dbReference type="PANTHER" id="PTHR46206:SF2">
    <property type="entry name" value="CYTOCHROME P450 MONOOXYGENASE AUSG-RELATED"/>
    <property type="match status" value="1"/>
</dbReference>
<dbReference type="CDD" id="cd11041">
    <property type="entry name" value="CYP503A1-like"/>
    <property type="match status" value="1"/>
</dbReference>
<evidence type="ECO:0000256" key="6">
    <source>
        <dbReference type="ARBA" id="ARBA00023004"/>
    </source>
</evidence>
<reference evidence="10" key="1">
    <citation type="submission" date="2023-06" db="EMBL/GenBank/DDBJ databases">
        <authorList>
            <person name="Noh H."/>
        </authorList>
    </citation>
    <scope>NUCLEOTIDE SEQUENCE</scope>
    <source>
        <strain evidence="10">DUCC20226</strain>
    </source>
</reference>
<dbReference type="EMBL" id="JAUJFL010000002">
    <property type="protein sequence ID" value="KAK2609929.1"/>
    <property type="molecule type" value="Genomic_DNA"/>
</dbReference>
<dbReference type="InterPro" id="IPR036396">
    <property type="entry name" value="Cyt_P450_sf"/>
</dbReference>
<evidence type="ECO:0000256" key="2">
    <source>
        <dbReference type="ARBA" id="ARBA00010617"/>
    </source>
</evidence>
<evidence type="ECO:0000256" key="7">
    <source>
        <dbReference type="ARBA" id="ARBA00023033"/>
    </source>
</evidence>
<keyword evidence="6 8" id="KW-0408">Iron</keyword>
<proteinExistence type="inferred from homology"/>
<keyword evidence="11" id="KW-1185">Reference proteome</keyword>
<comment type="similarity">
    <text evidence="2 9">Belongs to the cytochrome P450 family.</text>
</comment>
<comment type="caution">
    <text evidence="10">The sequence shown here is derived from an EMBL/GenBank/DDBJ whole genome shotgun (WGS) entry which is preliminary data.</text>
</comment>